<protein>
    <submittedName>
        <fullName evidence="3">Quercetin dioxygenase-like cupin family protein</fullName>
    </submittedName>
</protein>
<dbReference type="Proteomes" id="UP001245370">
    <property type="component" value="Unassembled WGS sequence"/>
</dbReference>
<proteinExistence type="predicted"/>
<evidence type="ECO:0000313" key="2">
    <source>
        <dbReference type="EMBL" id="GLI23412.1"/>
    </source>
</evidence>
<evidence type="ECO:0000313" key="3">
    <source>
        <dbReference type="EMBL" id="MDR6334569.1"/>
    </source>
</evidence>
<organism evidence="2 4">
    <name type="scientific">Xanthobacter flavus</name>
    <dbReference type="NCBI Taxonomy" id="281"/>
    <lineage>
        <taxon>Bacteria</taxon>
        <taxon>Pseudomonadati</taxon>
        <taxon>Pseudomonadota</taxon>
        <taxon>Alphaproteobacteria</taxon>
        <taxon>Hyphomicrobiales</taxon>
        <taxon>Xanthobacteraceae</taxon>
        <taxon>Xanthobacter</taxon>
    </lineage>
</organism>
<dbReference type="EMBL" id="BSDO01000004">
    <property type="protein sequence ID" value="GLI23412.1"/>
    <property type="molecule type" value="Genomic_DNA"/>
</dbReference>
<sequence length="161" mass="17341">MAGMGDLFTRFAMAPRRAPPDTGAGTSRRLDRRAFLGCALCAAALAVRPARAEQIVPGVDRLFLKRIDYPDERHVIVLAEVDYAPGALLPRHIHPGVESSYMAAGFGTLAMDGHADLLVPARQGFQVPAALPHSFRAGVEGARIVANYVVEKDKPLSTWVP</sequence>
<evidence type="ECO:0000313" key="5">
    <source>
        <dbReference type="Proteomes" id="UP001245370"/>
    </source>
</evidence>
<accession>A0A9W6CNY8</accession>
<evidence type="ECO:0000259" key="1">
    <source>
        <dbReference type="Pfam" id="PF07883"/>
    </source>
</evidence>
<dbReference type="RefSeq" id="WP_281808253.1">
    <property type="nucleotide sequence ID" value="NZ_BSDO01000004.1"/>
</dbReference>
<keyword evidence="5" id="KW-1185">Reference proteome</keyword>
<name>A0A9W6CNY8_XANFL</name>
<dbReference type="InterPro" id="IPR011051">
    <property type="entry name" value="RmlC_Cupin_sf"/>
</dbReference>
<dbReference type="AlphaFoldDB" id="A0A9W6CNY8"/>
<comment type="caution">
    <text evidence="2">The sequence shown here is derived from an EMBL/GenBank/DDBJ whole genome shotgun (WGS) entry which is preliminary data.</text>
</comment>
<dbReference type="InterPro" id="IPR013096">
    <property type="entry name" value="Cupin_2"/>
</dbReference>
<dbReference type="SUPFAM" id="SSF51182">
    <property type="entry name" value="RmlC-like cupins"/>
    <property type="match status" value="1"/>
</dbReference>
<dbReference type="GeneID" id="95763873"/>
<reference evidence="3 5" key="2">
    <citation type="submission" date="2023-07" db="EMBL/GenBank/DDBJ databases">
        <title>Genomic Encyclopedia of Type Strains, Phase IV (KMG-IV): sequencing the most valuable type-strain genomes for metagenomic binning, comparative biology and taxonomic classification.</title>
        <authorList>
            <person name="Goeker M."/>
        </authorList>
    </citation>
    <scope>NUCLEOTIDE SEQUENCE [LARGE SCALE GENOMIC DNA]</scope>
    <source>
        <strain evidence="3 5">DSM 338</strain>
    </source>
</reference>
<dbReference type="Proteomes" id="UP001144397">
    <property type="component" value="Unassembled WGS sequence"/>
</dbReference>
<dbReference type="Pfam" id="PF07883">
    <property type="entry name" value="Cupin_2"/>
    <property type="match status" value="1"/>
</dbReference>
<dbReference type="InterPro" id="IPR014710">
    <property type="entry name" value="RmlC-like_jellyroll"/>
</dbReference>
<evidence type="ECO:0000313" key="4">
    <source>
        <dbReference type="Proteomes" id="UP001144397"/>
    </source>
</evidence>
<dbReference type="Gene3D" id="2.60.120.10">
    <property type="entry name" value="Jelly Rolls"/>
    <property type="match status" value="1"/>
</dbReference>
<gene>
    <name evidence="3" type="ORF">GGQ86_003051</name>
    <name evidence="2" type="ORF">XFLAVUS301_30860</name>
</gene>
<reference evidence="2" key="1">
    <citation type="submission" date="2022-12" db="EMBL/GenBank/DDBJ databases">
        <title>Reference genome sequencing for broad-spectrum identification of bacterial and archaeal isolates by mass spectrometry.</title>
        <authorList>
            <person name="Sekiguchi Y."/>
            <person name="Tourlousse D.M."/>
        </authorList>
    </citation>
    <scope>NUCLEOTIDE SEQUENCE</scope>
    <source>
        <strain evidence="2">301</strain>
    </source>
</reference>
<feature type="domain" description="Cupin type-2" evidence="1">
    <location>
        <begin position="80"/>
        <end position="137"/>
    </location>
</feature>
<dbReference type="EMBL" id="JAVDPY010000005">
    <property type="protein sequence ID" value="MDR6334569.1"/>
    <property type="molecule type" value="Genomic_DNA"/>
</dbReference>